<keyword evidence="3" id="KW-1185">Reference proteome</keyword>
<organism evidence="2 3">
    <name type="scientific">Acorus calamus</name>
    <name type="common">Sweet flag</name>
    <dbReference type="NCBI Taxonomy" id="4465"/>
    <lineage>
        <taxon>Eukaryota</taxon>
        <taxon>Viridiplantae</taxon>
        <taxon>Streptophyta</taxon>
        <taxon>Embryophyta</taxon>
        <taxon>Tracheophyta</taxon>
        <taxon>Spermatophyta</taxon>
        <taxon>Magnoliopsida</taxon>
        <taxon>Liliopsida</taxon>
        <taxon>Acoraceae</taxon>
        <taxon>Acorus</taxon>
    </lineage>
</organism>
<dbReference type="EMBL" id="JAUJYO010000005">
    <property type="protein sequence ID" value="KAK1316520.1"/>
    <property type="molecule type" value="Genomic_DNA"/>
</dbReference>
<accession>A0AAV9ESC0</accession>
<name>A0AAV9ESC0_ACOCL</name>
<gene>
    <name evidence="2" type="ORF">QJS10_CPA05g01721</name>
</gene>
<feature type="region of interest" description="Disordered" evidence="1">
    <location>
        <begin position="34"/>
        <end position="57"/>
    </location>
</feature>
<dbReference type="Proteomes" id="UP001180020">
    <property type="component" value="Unassembled WGS sequence"/>
</dbReference>
<evidence type="ECO:0000313" key="3">
    <source>
        <dbReference type="Proteomes" id="UP001180020"/>
    </source>
</evidence>
<reference evidence="2" key="1">
    <citation type="journal article" date="2023" name="Nat. Commun.">
        <title>Diploid and tetraploid genomes of Acorus and the evolution of monocots.</title>
        <authorList>
            <person name="Ma L."/>
            <person name="Liu K.W."/>
            <person name="Li Z."/>
            <person name="Hsiao Y.Y."/>
            <person name="Qi Y."/>
            <person name="Fu T."/>
            <person name="Tang G.D."/>
            <person name="Zhang D."/>
            <person name="Sun W.H."/>
            <person name="Liu D.K."/>
            <person name="Li Y."/>
            <person name="Chen G.Z."/>
            <person name="Liu X.D."/>
            <person name="Liao X.Y."/>
            <person name="Jiang Y.T."/>
            <person name="Yu X."/>
            <person name="Hao Y."/>
            <person name="Huang J."/>
            <person name="Zhao X.W."/>
            <person name="Ke S."/>
            <person name="Chen Y.Y."/>
            <person name="Wu W.L."/>
            <person name="Hsu J.L."/>
            <person name="Lin Y.F."/>
            <person name="Huang M.D."/>
            <person name="Li C.Y."/>
            <person name="Huang L."/>
            <person name="Wang Z.W."/>
            <person name="Zhao X."/>
            <person name="Zhong W.Y."/>
            <person name="Peng D.H."/>
            <person name="Ahmad S."/>
            <person name="Lan S."/>
            <person name="Zhang J.S."/>
            <person name="Tsai W.C."/>
            <person name="Van de Peer Y."/>
            <person name="Liu Z.J."/>
        </authorList>
    </citation>
    <scope>NUCLEOTIDE SEQUENCE</scope>
    <source>
        <strain evidence="2">CP</strain>
    </source>
</reference>
<dbReference type="AlphaFoldDB" id="A0AAV9ESC0"/>
<evidence type="ECO:0000256" key="1">
    <source>
        <dbReference type="SAM" id="MobiDB-lite"/>
    </source>
</evidence>
<evidence type="ECO:0000313" key="2">
    <source>
        <dbReference type="EMBL" id="KAK1316520.1"/>
    </source>
</evidence>
<comment type="caution">
    <text evidence="2">The sequence shown here is derived from an EMBL/GenBank/DDBJ whole genome shotgun (WGS) entry which is preliminary data.</text>
</comment>
<proteinExistence type="predicted"/>
<reference evidence="2" key="2">
    <citation type="submission" date="2023-06" db="EMBL/GenBank/DDBJ databases">
        <authorList>
            <person name="Ma L."/>
            <person name="Liu K.-W."/>
            <person name="Li Z."/>
            <person name="Hsiao Y.-Y."/>
            <person name="Qi Y."/>
            <person name="Fu T."/>
            <person name="Tang G."/>
            <person name="Zhang D."/>
            <person name="Sun W.-H."/>
            <person name="Liu D.-K."/>
            <person name="Li Y."/>
            <person name="Chen G.-Z."/>
            <person name="Liu X.-D."/>
            <person name="Liao X.-Y."/>
            <person name="Jiang Y.-T."/>
            <person name="Yu X."/>
            <person name="Hao Y."/>
            <person name="Huang J."/>
            <person name="Zhao X.-W."/>
            <person name="Ke S."/>
            <person name="Chen Y.-Y."/>
            <person name="Wu W.-L."/>
            <person name="Hsu J.-L."/>
            <person name="Lin Y.-F."/>
            <person name="Huang M.-D."/>
            <person name="Li C.-Y."/>
            <person name="Huang L."/>
            <person name="Wang Z.-W."/>
            <person name="Zhao X."/>
            <person name="Zhong W.-Y."/>
            <person name="Peng D.-H."/>
            <person name="Ahmad S."/>
            <person name="Lan S."/>
            <person name="Zhang J.-S."/>
            <person name="Tsai W.-C."/>
            <person name="Van De Peer Y."/>
            <person name="Liu Z.-J."/>
        </authorList>
    </citation>
    <scope>NUCLEOTIDE SEQUENCE</scope>
    <source>
        <strain evidence="2">CP</strain>
        <tissue evidence="2">Leaves</tissue>
    </source>
</reference>
<protein>
    <submittedName>
        <fullName evidence="2">Uncharacterized protein</fullName>
    </submittedName>
</protein>
<sequence length="57" mass="6275">MEMRNEFEIKDQTVVDLKPIGNSNTRFTEMQSNHQFDGGVGVGEHGAGMLSDDAFDA</sequence>